<name>A0A2R6WPJ0_MARPO</name>
<accession>A0A2R6WPJ0</accession>
<dbReference type="AlphaFoldDB" id="A0A2R6WPJ0"/>
<dbReference type="Proteomes" id="UP000244005">
    <property type="component" value="Unassembled WGS sequence"/>
</dbReference>
<reference evidence="2" key="1">
    <citation type="journal article" date="2017" name="Cell">
        <title>Insights into land plant evolution garnered from the Marchantia polymorpha genome.</title>
        <authorList>
            <person name="Bowman J.L."/>
            <person name="Kohchi T."/>
            <person name="Yamato K.T."/>
            <person name="Jenkins J."/>
            <person name="Shu S."/>
            <person name="Ishizaki K."/>
            <person name="Yamaoka S."/>
            <person name="Nishihama R."/>
            <person name="Nakamura Y."/>
            <person name="Berger F."/>
            <person name="Adam C."/>
            <person name="Aki S.S."/>
            <person name="Althoff F."/>
            <person name="Araki T."/>
            <person name="Arteaga-Vazquez M.A."/>
            <person name="Balasubrmanian S."/>
            <person name="Barry K."/>
            <person name="Bauer D."/>
            <person name="Boehm C.R."/>
            <person name="Briginshaw L."/>
            <person name="Caballero-Perez J."/>
            <person name="Catarino B."/>
            <person name="Chen F."/>
            <person name="Chiyoda S."/>
            <person name="Chovatia M."/>
            <person name="Davies K.M."/>
            <person name="Delmans M."/>
            <person name="Demura T."/>
            <person name="Dierschke T."/>
            <person name="Dolan L."/>
            <person name="Dorantes-Acosta A.E."/>
            <person name="Eklund D.M."/>
            <person name="Florent S.N."/>
            <person name="Flores-Sandoval E."/>
            <person name="Fujiyama A."/>
            <person name="Fukuzawa H."/>
            <person name="Galik B."/>
            <person name="Grimanelli D."/>
            <person name="Grimwood J."/>
            <person name="Grossniklaus U."/>
            <person name="Hamada T."/>
            <person name="Haseloff J."/>
            <person name="Hetherington A.J."/>
            <person name="Higo A."/>
            <person name="Hirakawa Y."/>
            <person name="Hundley H.N."/>
            <person name="Ikeda Y."/>
            <person name="Inoue K."/>
            <person name="Inoue S.I."/>
            <person name="Ishida S."/>
            <person name="Jia Q."/>
            <person name="Kakita M."/>
            <person name="Kanazawa T."/>
            <person name="Kawai Y."/>
            <person name="Kawashima T."/>
            <person name="Kennedy M."/>
            <person name="Kinose K."/>
            <person name="Kinoshita T."/>
            <person name="Kohara Y."/>
            <person name="Koide E."/>
            <person name="Komatsu K."/>
            <person name="Kopischke S."/>
            <person name="Kubo M."/>
            <person name="Kyozuka J."/>
            <person name="Lagercrantz U."/>
            <person name="Lin S.S."/>
            <person name="Lindquist E."/>
            <person name="Lipzen A.M."/>
            <person name="Lu C.W."/>
            <person name="De Luna E."/>
            <person name="Martienssen R.A."/>
            <person name="Minamino N."/>
            <person name="Mizutani M."/>
            <person name="Mizutani M."/>
            <person name="Mochizuki N."/>
            <person name="Monte I."/>
            <person name="Mosher R."/>
            <person name="Nagasaki H."/>
            <person name="Nakagami H."/>
            <person name="Naramoto S."/>
            <person name="Nishitani K."/>
            <person name="Ohtani M."/>
            <person name="Okamoto T."/>
            <person name="Okumura M."/>
            <person name="Phillips J."/>
            <person name="Pollak B."/>
            <person name="Reinders A."/>
            <person name="Rovekamp M."/>
            <person name="Sano R."/>
            <person name="Sawa S."/>
            <person name="Schmid M.W."/>
            <person name="Shirakawa M."/>
            <person name="Solano R."/>
            <person name="Spunde A."/>
            <person name="Suetsugu N."/>
            <person name="Sugano S."/>
            <person name="Sugiyama A."/>
            <person name="Sun R."/>
            <person name="Suzuki Y."/>
            <person name="Takenaka M."/>
            <person name="Takezawa D."/>
            <person name="Tomogane H."/>
            <person name="Tsuzuki M."/>
            <person name="Ueda T."/>
            <person name="Umeda M."/>
            <person name="Ward J.M."/>
            <person name="Watanabe Y."/>
            <person name="Yazaki K."/>
            <person name="Yokoyama R."/>
            <person name="Yoshitake Y."/>
            <person name="Yotsui I."/>
            <person name="Zachgo S."/>
            <person name="Schmutz J."/>
        </authorList>
    </citation>
    <scope>NUCLEOTIDE SEQUENCE [LARGE SCALE GENOMIC DNA]</scope>
    <source>
        <strain evidence="2">Tak-1</strain>
    </source>
</reference>
<dbReference type="Gramene" id="Mp7g08610.1">
    <property type="protein sequence ID" value="Mp7g08610.1.cds1"/>
    <property type="gene ID" value="Mp7g08610"/>
</dbReference>
<proteinExistence type="predicted"/>
<dbReference type="EMBL" id="KZ772740">
    <property type="protein sequence ID" value="PTQ35787.1"/>
    <property type="molecule type" value="Genomic_DNA"/>
</dbReference>
<keyword evidence="2" id="KW-1185">Reference proteome</keyword>
<organism evidence="1 2">
    <name type="scientific">Marchantia polymorpha</name>
    <name type="common">Common liverwort</name>
    <name type="synonym">Marchantia aquatica</name>
    <dbReference type="NCBI Taxonomy" id="3197"/>
    <lineage>
        <taxon>Eukaryota</taxon>
        <taxon>Viridiplantae</taxon>
        <taxon>Streptophyta</taxon>
        <taxon>Embryophyta</taxon>
        <taxon>Marchantiophyta</taxon>
        <taxon>Marchantiopsida</taxon>
        <taxon>Marchantiidae</taxon>
        <taxon>Marchantiales</taxon>
        <taxon>Marchantiaceae</taxon>
        <taxon>Marchantia</taxon>
    </lineage>
</organism>
<gene>
    <name evidence="1" type="ORF">MARPO_0068s0015</name>
</gene>
<sequence length="70" mass="7433">MPAASGGICRDLQKAPRLHVMDGGARRPLHESLISDPPRRPIPIHAPLTFTFSSSLPLPVPTASGPHCMA</sequence>
<protein>
    <submittedName>
        <fullName evidence="1">Uncharacterized protein</fullName>
    </submittedName>
</protein>
<evidence type="ECO:0000313" key="2">
    <source>
        <dbReference type="Proteomes" id="UP000244005"/>
    </source>
</evidence>
<evidence type="ECO:0000313" key="1">
    <source>
        <dbReference type="EMBL" id="PTQ35787.1"/>
    </source>
</evidence>